<feature type="transmembrane region" description="Helical" evidence="1">
    <location>
        <begin position="39"/>
        <end position="59"/>
    </location>
</feature>
<feature type="transmembrane region" description="Helical" evidence="1">
    <location>
        <begin position="12"/>
        <end position="33"/>
    </location>
</feature>
<accession>A0ABS7BMC6</accession>
<keyword evidence="3" id="KW-1185">Reference proteome</keyword>
<evidence type="ECO:0000256" key="1">
    <source>
        <dbReference type="SAM" id="Phobius"/>
    </source>
</evidence>
<evidence type="ECO:0000313" key="2">
    <source>
        <dbReference type="EMBL" id="MBW6530584.1"/>
    </source>
</evidence>
<comment type="caution">
    <text evidence="2">The sequence shown here is derived from an EMBL/GenBank/DDBJ whole genome shotgun (WGS) entry which is preliminary data.</text>
</comment>
<reference evidence="2 3" key="1">
    <citation type="submission" date="2021-07" db="EMBL/GenBank/DDBJ databases">
        <title>Sphingomonas sp.</title>
        <authorList>
            <person name="Feng G."/>
            <person name="Li J."/>
            <person name="Pan M."/>
        </authorList>
    </citation>
    <scope>NUCLEOTIDE SEQUENCE [LARGE SCALE GENOMIC DNA]</scope>
    <source>
        <strain evidence="2 3">RRHST34</strain>
    </source>
</reference>
<name>A0ABS7BMC6_9SPHN</name>
<proteinExistence type="predicted"/>
<sequence>MSAPRDPAFARWFAIAGVRLATSFGAILGVVLLGRAETLPTRLLGVAIVLSALWVMATVPRSLAARWRSER</sequence>
<keyword evidence="1" id="KW-0472">Membrane</keyword>
<protein>
    <submittedName>
        <fullName evidence="2">Uncharacterized protein</fullName>
    </submittedName>
</protein>
<keyword evidence="1" id="KW-0812">Transmembrane</keyword>
<keyword evidence="1" id="KW-1133">Transmembrane helix</keyword>
<gene>
    <name evidence="2" type="ORF">KZ820_07530</name>
</gene>
<evidence type="ECO:0000313" key="3">
    <source>
        <dbReference type="Proteomes" id="UP000759103"/>
    </source>
</evidence>
<organism evidence="2 3">
    <name type="scientific">Sphingomonas citri</name>
    <dbReference type="NCBI Taxonomy" id="2862499"/>
    <lineage>
        <taxon>Bacteria</taxon>
        <taxon>Pseudomonadati</taxon>
        <taxon>Pseudomonadota</taxon>
        <taxon>Alphaproteobacteria</taxon>
        <taxon>Sphingomonadales</taxon>
        <taxon>Sphingomonadaceae</taxon>
        <taxon>Sphingomonas</taxon>
    </lineage>
</organism>
<dbReference type="EMBL" id="JAHXZN010000001">
    <property type="protein sequence ID" value="MBW6530584.1"/>
    <property type="molecule type" value="Genomic_DNA"/>
</dbReference>
<dbReference type="RefSeq" id="WP_219748177.1">
    <property type="nucleotide sequence ID" value="NZ_JAHXZN010000001.1"/>
</dbReference>
<dbReference type="Proteomes" id="UP000759103">
    <property type="component" value="Unassembled WGS sequence"/>
</dbReference>